<proteinExistence type="inferred from homology"/>
<accession>A0AA44DB38</accession>
<keyword evidence="2 4" id="KW-0067">ATP-binding</keyword>
<dbReference type="InterPro" id="IPR043129">
    <property type="entry name" value="ATPase_NBD"/>
</dbReference>
<name>A0AA44DB38_STRE0</name>
<dbReference type="EMBL" id="JAAXOU010000028">
    <property type="protein sequence ID" value="NKY13558.1"/>
    <property type="molecule type" value="Genomic_DNA"/>
</dbReference>
<dbReference type="Gene3D" id="2.60.34.10">
    <property type="entry name" value="Substrate Binding Domain Of DNAk, Chain A, domain 1"/>
    <property type="match status" value="1"/>
</dbReference>
<evidence type="ECO:0000256" key="3">
    <source>
        <dbReference type="ARBA" id="ARBA00023186"/>
    </source>
</evidence>
<dbReference type="AlphaFoldDB" id="A0AA44DB38"/>
<dbReference type="Pfam" id="PF00012">
    <property type="entry name" value="HSP70"/>
    <property type="match status" value="1"/>
</dbReference>
<dbReference type="GO" id="GO:0140662">
    <property type="term" value="F:ATP-dependent protein folding chaperone"/>
    <property type="evidence" value="ECO:0007669"/>
    <property type="project" value="InterPro"/>
</dbReference>
<dbReference type="PRINTS" id="PR00301">
    <property type="entry name" value="HEATSHOCK70"/>
</dbReference>
<evidence type="ECO:0000256" key="1">
    <source>
        <dbReference type="ARBA" id="ARBA00022741"/>
    </source>
</evidence>
<organism evidence="5 6">
    <name type="scientific">Streptomyces somaliensis (strain ATCC 33201 / DSM 40738 / JCM 12659 / KCTC 9044 / NCTC 11332 / NRRL B-12077 / IP 733)</name>
    <dbReference type="NCBI Taxonomy" id="1134445"/>
    <lineage>
        <taxon>Bacteria</taxon>
        <taxon>Bacillati</taxon>
        <taxon>Actinomycetota</taxon>
        <taxon>Actinomycetes</taxon>
        <taxon>Kitasatosporales</taxon>
        <taxon>Streptomycetaceae</taxon>
        <taxon>Streptomyces</taxon>
    </lineage>
</organism>
<keyword evidence="3" id="KW-0143">Chaperone</keyword>
<dbReference type="InterPro" id="IPR029047">
    <property type="entry name" value="HSP70_peptide-bd_sf"/>
</dbReference>
<protein>
    <submittedName>
        <fullName evidence="5">Hsp70 family protein</fullName>
    </submittedName>
</protein>
<comment type="caution">
    <text evidence="5">The sequence shown here is derived from an EMBL/GenBank/DDBJ whole genome shotgun (WGS) entry which is preliminary data.</text>
</comment>
<evidence type="ECO:0000256" key="4">
    <source>
        <dbReference type="RuleBase" id="RU003322"/>
    </source>
</evidence>
<comment type="similarity">
    <text evidence="4">Belongs to the heat shock protein 70 family.</text>
</comment>
<dbReference type="Gene3D" id="3.30.420.40">
    <property type="match status" value="2"/>
</dbReference>
<gene>
    <name evidence="5" type="ORF">HGA06_05020</name>
</gene>
<dbReference type="Gene3D" id="3.90.640.10">
    <property type="entry name" value="Actin, Chain A, domain 4"/>
    <property type="match status" value="1"/>
</dbReference>
<sequence>MTFGIDFGTSNSVVAHWNGHTTEVLPVDGDNVPSQWRQPEFEQLFPSVLSVRDLQRTLCFGWEAKTGTSEPLDAVKRMLGTRSAAEKDGNVDGLKVAAQLEEHHVWVGSEKFHSTVAAAALFSRMKEGVSAQLLDLSDAVVTVPAKATGGARYRTRAAAALGGVKVRALLNEPTAAAISYAHDIPVPGRFLVFDWGGGTIDVTILEYEGGLFEEQTSRGITSLGGLEFDNALAQLIQREVGLTGDRLTKAERRRWRRSVELTKIALSSVPMDGAFFFDLPVGLAPSISKRGVRITAAEYTEAITPLITRALEPVQQALKDLAITSDDIDSVLMIGGTSQIPQVRHALGELLGHDRIVDSGLCRPMTAVARGAAIYAASLDGELGDDSDFSLVTSYDLGTAVSAGEQKGFRAIIRRNATLPAEGSANFYPDTPGASSVRVPVIEGEAGYPADSDRAFPLASIEVSLPIREQDIRRNKIEIKFRYNESGILRFTATHAQTGAVLAEREIDSFGPDGTPLQHGLDDELTRLLAHTVRPFANGSPSVQHPSAAETANARPAPIDMSVRVVETDPAVTVNGEPQGVVTRGFDQLPNPVTRFSDAP</sequence>
<evidence type="ECO:0000313" key="6">
    <source>
        <dbReference type="Proteomes" id="UP000570003"/>
    </source>
</evidence>
<evidence type="ECO:0000313" key="5">
    <source>
        <dbReference type="EMBL" id="NKY13558.1"/>
    </source>
</evidence>
<reference evidence="5 6" key="1">
    <citation type="submission" date="2020-04" db="EMBL/GenBank/DDBJ databases">
        <title>MicrobeNet Type strains.</title>
        <authorList>
            <person name="Nicholson A.C."/>
        </authorList>
    </citation>
    <scope>NUCLEOTIDE SEQUENCE [LARGE SCALE GENOMIC DNA]</scope>
    <source>
        <strain evidence="5 6">DSM 40738</strain>
    </source>
</reference>
<keyword evidence="6" id="KW-1185">Reference proteome</keyword>
<dbReference type="Proteomes" id="UP000570003">
    <property type="component" value="Unassembled WGS sequence"/>
</dbReference>
<dbReference type="SUPFAM" id="SSF53067">
    <property type="entry name" value="Actin-like ATPase domain"/>
    <property type="match status" value="2"/>
</dbReference>
<dbReference type="SUPFAM" id="SSF100920">
    <property type="entry name" value="Heat shock protein 70kD (HSP70), peptide-binding domain"/>
    <property type="match status" value="1"/>
</dbReference>
<dbReference type="GO" id="GO:0005524">
    <property type="term" value="F:ATP binding"/>
    <property type="evidence" value="ECO:0007669"/>
    <property type="project" value="UniProtKB-KW"/>
</dbReference>
<dbReference type="RefSeq" id="WP_168437808.1">
    <property type="nucleotide sequence ID" value="NZ_JAAXOU010000028.1"/>
</dbReference>
<evidence type="ECO:0000256" key="2">
    <source>
        <dbReference type="ARBA" id="ARBA00022840"/>
    </source>
</evidence>
<dbReference type="PANTHER" id="PTHR19375">
    <property type="entry name" value="HEAT SHOCK PROTEIN 70KDA"/>
    <property type="match status" value="1"/>
</dbReference>
<keyword evidence="1 4" id="KW-0547">Nucleotide-binding</keyword>
<dbReference type="InterPro" id="IPR013126">
    <property type="entry name" value="Hsp_70_fam"/>
</dbReference>